<evidence type="ECO:0000313" key="1">
    <source>
        <dbReference type="EMBL" id="KAJ0047555.1"/>
    </source>
</evidence>
<dbReference type="Proteomes" id="UP001163603">
    <property type="component" value="Chromosome 2"/>
</dbReference>
<comment type="caution">
    <text evidence="1">The sequence shown here is derived from an EMBL/GenBank/DDBJ whole genome shotgun (WGS) entry which is preliminary data.</text>
</comment>
<organism evidence="1 2">
    <name type="scientific">Pistacia integerrima</name>
    <dbReference type="NCBI Taxonomy" id="434235"/>
    <lineage>
        <taxon>Eukaryota</taxon>
        <taxon>Viridiplantae</taxon>
        <taxon>Streptophyta</taxon>
        <taxon>Embryophyta</taxon>
        <taxon>Tracheophyta</taxon>
        <taxon>Spermatophyta</taxon>
        <taxon>Magnoliopsida</taxon>
        <taxon>eudicotyledons</taxon>
        <taxon>Gunneridae</taxon>
        <taxon>Pentapetalae</taxon>
        <taxon>rosids</taxon>
        <taxon>malvids</taxon>
        <taxon>Sapindales</taxon>
        <taxon>Anacardiaceae</taxon>
        <taxon>Pistacia</taxon>
    </lineage>
</organism>
<gene>
    <name evidence="1" type="ORF">Pint_16122</name>
</gene>
<proteinExistence type="predicted"/>
<protein>
    <submittedName>
        <fullName evidence="1">Uncharacterized protein</fullName>
    </submittedName>
</protein>
<sequence length="96" mass="10291">MAAGSVIRLLLVTSLVFSLLIVCLNAVPVSRTGNLMHGSQADDQLPEKTRLVTGERSWEGKTILGRMGVELNDYPGSGANNRHTPRAQLGRGCVDC</sequence>
<accession>A0ACC0Z7Y5</accession>
<evidence type="ECO:0000313" key="2">
    <source>
        <dbReference type="Proteomes" id="UP001163603"/>
    </source>
</evidence>
<name>A0ACC0Z7Y5_9ROSI</name>
<dbReference type="EMBL" id="CM047737">
    <property type="protein sequence ID" value="KAJ0047555.1"/>
    <property type="molecule type" value="Genomic_DNA"/>
</dbReference>
<reference evidence="2" key="1">
    <citation type="journal article" date="2023" name="G3 (Bethesda)">
        <title>Genome assembly and association tests identify interacting loci associated with vigor, precocity, and sex in interspecific pistachio rootstocks.</title>
        <authorList>
            <person name="Palmer W."/>
            <person name="Jacygrad E."/>
            <person name="Sagayaradj S."/>
            <person name="Cavanaugh K."/>
            <person name="Han R."/>
            <person name="Bertier L."/>
            <person name="Beede B."/>
            <person name="Kafkas S."/>
            <person name="Golino D."/>
            <person name="Preece J."/>
            <person name="Michelmore R."/>
        </authorList>
    </citation>
    <scope>NUCLEOTIDE SEQUENCE [LARGE SCALE GENOMIC DNA]</scope>
</reference>
<keyword evidence="2" id="KW-1185">Reference proteome</keyword>